<protein>
    <submittedName>
        <fullName evidence="2">Uncharacterized protein</fullName>
    </submittedName>
</protein>
<organism evidence="2 3">
    <name type="scientific">Staphylococcus schweitzeri</name>
    <dbReference type="NCBI Taxonomy" id="1654388"/>
    <lineage>
        <taxon>Bacteria</taxon>
        <taxon>Bacillati</taxon>
        <taxon>Bacillota</taxon>
        <taxon>Bacilli</taxon>
        <taxon>Bacillales</taxon>
        <taxon>Staphylococcaceae</taxon>
        <taxon>Staphylococcus</taxon>
    </lineage>
</organism>
<dbReference type="Proteomes" id="UP000236395">
    <property type="component" value="Unassembled WGS sequence"/>
</dbReference>
<dbReference type="Proteomes" id="UP000596960">
    <property type="component" value="Unassembled WGS sequence"/>
</dbReference>
<dbReference type="AlphaFoldDB" id="A0A2K4AG60"/>
<comment type="caution">
    <text evidence="2">The sequence shown here is derived from an EMBL/GenBank/DDBJ whole genome shotgun (WGS) entry which is preliminary data.</text>
</comment>
<evidence type="ECO:0000313" key="1">
    <source>
        <dbReference type="EMBL" id="MBE2129836.1"/>
    </source>
</evidence>
<dbReference type="GeneID" id="98346813"/>
<reference evidence="2 3" key="1">
    <citation type="submission" date="2017-08" db="EMBL/GenBank/DDBJ databases">
        <title>Draft genome sequences of 64 type strains of genus Staph aureus.</title>
        <authorList>
            <person name="Cole K."/>
            <person name="Golubchik T."/>
            <person name="Russell J."/>
            <person name="Foster D."/>
            <person name="Llewelyn M."/>
            <person name="Wilson D."/>
            <person name="Crook D."/>
            <person name="Paul J."/>
        </authorList>
    </citation>
    <scope>NUCLEOTIDE SEQUENCE [LARGE SCALE GENOMIC DNA]</scope>
    <source>
        <strain evidence="2 3">DSM 28300</strain>
    </source>
</reference>
<accession>A0A2K4AG60</accession>
<name>A0A2K4AG60_9STAP</name>
<sequence length="33" mass="4062">MLLKSEQYRLAFIELKKLMNFAFKGRYYSEKQS</sequence>
<dbReference type="EMBL" id="PPQS01000040">
    <property type="protein sequence ID" value="PNZ49065.1"/>
    <property type="molecule type" value="Genomic_DNA"/>
</dbReference>
<evidence type="ECO:0000313" key="3">
    <source>
        <dbReference type="Proteomes" id="UP000236395"/>
    </source>
</evidence>
<evidence type="ECO:0000313" key="2">
    <source>
        <dbReference type="EMBL" id="PNZ49065.1"/>
    </source>
</evidence>
<dbReference type="EMBL" id="JADAMT010000022">
    <property type="protein sequence ID" value="MBE2129836.1"/>
    <property type="molecule type" value="Genomic_DNA"/>
</dbReference>
<keyword evidence="4" id="KW-1185">Reference proteome</keyword>
<gene>
    <name evidence="2" type="ORF">CD116_09210</name>
    <name evidence="1" type="ORF">ILQ21_12350</name>
</gene>
<dbReference type="RefSeq" id="WP_047551727.1">
    <property type="nucleotide sequence ID" value="NZ_CBCSFW010000020.1"/>
</dbReference>
<reference evidence="1 4" key="2">
    <citation type="submission" date="2020-10" db="EMBL/GenBank/DDBJ databases">
        <title>Phenotypic and genomic profiling of Staphylococcus argenteus in Canada and the United States and recommendations for clinical result reporting.</title>
        <authorList>
            <person name="Eshaghi A."/>
            <person name="Bommersbach C."/>
            <person name="Zitterman S."/>
            <person name="Burnham C.-A.D."/>
            <person name="Patel R."/>
            <person name="Schuetz A.N."/>
            <person name="Patel S.N."/>
            <person name="Kus J.V."/>
        </authorList>
    </citation>
    <scope>NUCLEOTIDE SEQUENCE [LARGE SCALE GENOMIC DNA]</scope>
    <source>
        <strain evidence="1 4">DSM 28300</strain>
    </source>
</reference>
<evidence type="ECO:0000313" key="4">
    <source>
        <dbReference type="Proteomes" id="UP000596960"/>
    </source>
</evidence>
<proteinExistence type="predicted"/>